<keyword evidence="5" id="KW-0862">Zinc</keyword>
<protein>
    <recommendedName>
        <fullName evidence="12">BED-type domain-containing protein</fullName>
    </recommendedName>
</protein>
<dbReference type="AlphaFoldDB" id="A0AA38WQ38"/>
<dbReference type="SUPFAM" id="SSF53098">
    <property type="entry name" value="Ribonuclease H-like"/>
    <property type="match status" value="1"/>
</dbReference>
<dbReference type="InterPro" id="IPR003656">
    <property type="entry name" value="Znf_BED"/>
</dbReference>
<organism evidence="13 14">
    <name type="scientific">Centaurea solstitialis</name>
    <name type="common">yellow star-thistle</name>
    <dbReference type="NCBI Taxonomy" id="347529"/>
    <lineage>
        <taxon>Eukaryota</taxon>
        <taxon>Viridiplantae</taxon>
        <taxon>Streptophyta</taxon>
        <taxon>Embryophyta</taxon>
        <taxon>Tracheophyta</taxon>
        <taxon>Spermatophyta</taxon>
        <taxon>Magnoliopsida</taxon>
        <taxon>eudicotyledons</taxon>
        <taxon>Gunneridae</taxon>
        <taxon>Pentapetalae</taxon>
        <taxon>asterids</taxon>
        <taxon>campanulids</taxon>
        <taxon>Asterales</taxon>
        <taxon>Asteraceae</taxon>
        <taxon>Carduoideae</taxon>
        <taxon>Cardueae</taxon>
        <taxon>Centaureinae</taxon>
        <taxon>Centaurea</taxon>
    </lineage>
</organism>
<keyword evidence="6" id="KW-0805">Transcription regulation</keyword>
<comment type="caution">
    <text evidence="13">The sequence shown here is derived from an EMBL/GenBank/DDBJ whole genome shotgun (WGS) entry which is preliminary data.</text>
</comment>
<accession>A0AA38WQ38</accession>
<evidence type="ECO:0000256" key="11">
    <source>
        <dbReference type="SAM" id="MobiDB-lite"/>
    </source>
</evidence>
<gene>
    <name evidence="13" type="ORF">OSB04_012573</name>
</gene>
<evidence type="ECO:0000256" key="2">
    <source>
        <dbReference type="ARBA" id="ARBA00011738"/>
    </source>
</evidence>
<feature type="domain" description="BED-type" evidence="12">
    <location>
        <begin position="60"/>
        <end position="120"/>
    </location>
</feature>
<dbReference type="PROSITE" id="PS50808">
    <property type="entry name" value="ZF_BED"/>
    <property type="match status" value="1"/>
</dbReference>
<evidence type="ECO:0000256" key="7">
    <source>
        <dbReference type="ARBA" id="ARBA00023125"/>
    </source>
</evidence>
<keyword evidence="14" id="KW-1185">Reference proteome</keyword>
<evidence type="ECO:0000256" key="4">
    <source>
        <dbReference type="ARBA" id="ARBA00022771"/>
    </source>
</evidence>
<reference evidence="13" key="1">
    <citation type="submission" date="2023-03" db="EMBL/GenBank/DDBJ databases">
        <title>Chromosome-scale reference genome and RAD-based genetic map of yellow starthistle (Centaurea solstitialis) reveal putative structural variation and QTLs associated with invader traits.</title>
        <authorList>
            <person name="Reatini B."/>
            <person name="Cang F.A."/>
            <person name="Jiang Q."/>
            <person name="Mckibben M.T.W."/>
            <person name="Barker M.S."/>
            <person name="Rieseberg L.H."/>
            <person name="Dlugosch K.M."/>
        </authorList>
    </citation>
    <scope>NUCLEOTIDE SEQUENCE</scope>
    <source>
        <strain evidence="13">CAN-66</strain>
        <tissue evidence="13">Leaf</tissue>
    </source>
</reference>
<keyword evidence="4 10" id="KW-0863">Zinc-finger</keyword>
<dbReference type="GO" id="GO:0046983">
    <property type="term" value="F:protein dimerization activity"/>
    <property type="evidence" value="ECO:0007669"/>
    <property type="project" value="InterPro"/>
</dbReference>
<evidence type="ECO:0000256" key="10">
    <source>
        <dbReference type="PROSITE-ProRule" id="PRU00027"/>
    </source>
</evidence>
<dbReference type="GO" id="GO:0005634">
    <property type="term" value="C:nucleus"/>
    <property type="evidence" value="ECO:0007669"/>
    <property type="project" value="UniProtKB-SubCell"/>
</dbReference>
<dbReference type="Proteomes" id="UP001172457">
    <property type="component" value="Chromosome 3"/>
</dbReference>
<evidence type="ECO:0000259" key="12">
    <source>
        <dbReference type="PROSITE" id="PS50808"/>
    </source>
</evidence>
<dbReference type="SMART" id="SM00614">
    <property type="entry name" value="ZnF_BED"/>
    <property type="match status" value="1"/>
</dbReference>
<name>A0AA38WQ38_9ASTR</name>
<dbReference type="PANTHER" id="PTHR46481">
    <property type="entry name" value="ZINC FINGER BED DOMAIN-CONTAINING PROTEIN 4"/>
    <property type="match status" value="1"/>
</dbReference>
<dbReference type="Pfam" id="PF05699">
    <property type="entry name" value="Dimer_Tnp_hAT"/>
    <property type="match status" value="1"/>
</dbReference>
<dbReference type="Pfam" id="PF14372">
    <property type="entry name" value="hAT-like_RNase-H"/>
    <property type="match status" value="1"/>
</dbReference>
<dbReference type="InterPro" id="IPR008906">
    <property type="entry name" value="HATC_C_dom"/>
</dbReference>
<feature type="region of interest" description="Disordered" evidence="11">
    <location>
        <begin position="689"/>
        <end position="720"/>
    </location>
</feature>
<evidence type="ECO:0000256" key="1">
    <source>
        <dbReference type="ARBA" id="ARBA00004123"/>
    </source>
</evidence>
<comment type="subcellular location">
    <subcellularLocation>
        <location evidence="1">Nucleus</location>
    </subcellularLocation>
</comment>
<dbReference type="PANTHER" id="PTHR46481:SF11">
    <property type="entry name" value="ZINC FINGER BED DOMAIN-CONTAINING PROTEIN RICESLEEPER 2-LIKE"/>
    <property type="match status" value="1"/>
</dbReference>
<dbReference type="InterPro" id="IPR012337">
    <property type="entry name" value="RNaseH-like_sf"/>
</dbReference>
<dbReference type="GO" id="GO:0008270">
    <property type="term" value="F:zinc ion binding"/>
    <property type="evidence" value="ECO:0007669"/>
    <property type="project" value="UniProtKB-KW"/>
</dbReference>
<keyword evidence="8" id="KW-0804">Transcription</keyword>
<evidence type="ECO:0000256" key="6">
    <source>
        <dbReference type="ARBA" id="ARBA00023015"/>
    </source>
</evidence>
<keyword evidence="3" id="KW-0479">Metal-binding</keyword>
<dbReference type="GO" id="GO:0003677">
    <property type="term" value="F:DNA binding"/>
    <property type="evidence" value="ECO:0007669"/>
    <property type="project" value="UniProtKB-KW"/>
</dbReference>
<sequence>MGIVPDPSGNLVHPPRSGTGIPRKSGNGDGDGDPRLIQPGMGTGTDIALPAPPRTQPKKRLKSVIWNHFKQVYVDGCNYCNKKLTGRANDGTTHLKDHFTICPIRVTRDIRQHILIQDQKASDGKAALSKYSFNGELSRDDLAKMITVHDYPLAMVEHCYFRKYSECLKPLFKVPCRRTTKNDIMKIYEKQRGYTLRCLEENESRIAITSYMWTTSNQMKGYMAITAHYIDAKWSLQNRIISFIHVPSPHTTEALAQAMMECLLDWNIDNKLSTLTIDNCSTNDAIIDKLLGTLSSSSLMLKGKIFHMRCCAHIINIIVQEGFSIIKGAIGNVRDSVAFWTGSPKRVQEFKLYARQLNVKCEKELVLDCKTRWNSIYIMLNVTLEYKDVFNRLSKKERSYVCLPSEDQWKMASIVCEKLKVFYRVTEKFLGTLYPTSNIFFPLVCEIKVSLLSWKNSPHDVIRNMTSSMLFKFNKYWSVIHEVMSVAIVLDPRYKLKLINFFFQKIYGDEAKREVMRIRNLCVELFEHYKRRTSWKGQSTASVVAIDDSTSNKPTWEMDFESMMCDDDLLETSELDDYLAEKLLPNEEGFDILMWWRCNGSKFPILQKIARDVLAIPISSVASESAFSMCDKKHGEPKGFDETVAYDEDVETFSMLSFCDVYMKIQLLGMFWYKKSPFPHWGSPFPIRDGNGDISKFPDGDGDRDGDGDEDEGSGTGTEI</sequence>
<evidence type="ECO:0000256" key="3">
    <source>
        <dbReference type="ARBA" id="ARBA00022723"/>
    </source>
</evidence>
<evidence type="ECO:0000313" key="13">
    <source>
        <dbReference type="EMBL" id="KAJ9557959.1"/>
    </source>
</evidence>
<evidence type="ECO:0000256" key="9">
    <source>
        <dbReference type="ARBA" id="ARBA00023242"/>
    </source>
</evidence>
<feature type="region of interest" description="Disordered" evidence="11">
    <location>
        <begin position="1"/>
        <end position="56"/>
    </location>
</feature>
<feature type="compositionally biased region" description="Basic and acidic residues" evidence="11">
    <location>
        <begin position="696"/>
        <end position="705"/>
    </location>
</feature>
<evidence type="ECO:0000256" key="8">
    <source>
        <dbReference type="ARBA" id="ARBA00023163"/>
    </source>
</evidence>
<proteinExistence type="predicted"/>
<dbReference type="EMBL" id="JARYMX010000003">
    <property type="protein sequence ID" value="KAJ9557959.1"/>
    <property type="molecule type" value="Genomic_DNA"/>
</dbReference>
<keyword evidence="7" id="KW-0238">DNA-binding</keyword>
<keyword evidence="9" id="KW-0539">Nucleus</keyword>
<comment type="subunit">
    <text evidence="2">Homodimer.</text>
</comment>
<dbReference type="InterPro" id="IPR025525">
    <property type="entry name" value="hAT-like_transposase_RNase-H"/>
</dbReference>
<evidence type="ECO:0000256" key="5">
    <source>
        <dbReference type="ARBA" id="ARBA00022833"/>
    </source>
</evidence>
<evidence type="ECO:0000313" key="14">
    <source>
        <dbReference type="Proteomes" id="UP001172457"/>
    </source>
</evidence>
<dbReference type="InterPro" id="IPR052035">
    <property type="entry name" value="ZnF_BED_domain_contain"/>
</dbReference>